<gene>
    <name evidence="3" type="ORF">HYH03_012066</name>
</gene>
<dbReference type="InterPro" id="IPR018962">
    <property type="entry name" value="DUF1995"/>
</dbReference>
<dbReference type="InterPro" id="IPR053021">
    <property type="entry name" value="Chloroplast_ADK"/>
</dbReference>
<reference evidence="3" key="1">
    <citation type="journal article" date="2020" name="bioRxiv">
        <title>Comparative genomics of Chlamydomonas.</title>
        <authorList>
            <person name="Craig R.J."/>
            <person name="Hasan A.R."/>
            <person name="Ness R.W."/>
            <person name="Keightley P.D."/>
        </authorList>
    </citation>
    <scope>NUCLEOTIDE SEQUENCE</scope>
    <source>
        <strain evidence="3">CCAP 11/70</strain>
    </source>
</reference>
<feature type="region of interest" description="Disordered" evidence="1">
    <location>
        <begin position="1"/>
        <end position="23"/>
    </location>
</feature>
<evidence type="ECO:0000259" key="2">
    <source>
        <dbReference type="Pfam" id="PF09353"/>
    </source>
</evidence>
<feature type="compositionally biased region" description="Gly residues" evidence="1">
    <location>
        <begin position="331"/>
        <end position="343"/>
    </location>
</feature>
<sequence length="371" mass="40590">MQTLTRLQRPAARPCAQASPAAVAVRPATLAQSSYSATTISSVAPQLGAGLLHERKRAVAARATDESVTQYDVATPPPEDDGVDLGPRDDDVLPNSLADSIDQAAAATALAIQRGNNRCQVELHMPEFWDPISGPQFPNRGDQERFWRITRRFLEQLAIALSSDQIRAVYPDAGVAAMLTHQWQDRLFNISSLNDRRPFDKEDDLIVVACPDPPGADDTMRLVRQVGEADEEAGTLGRPIVLFNQRLSSGDVGLGLNSRRIRNTFLSNFTVTYSLRPIGDIGSVYRRYPEQWKVFVEEATMPGRYRLIKESPSRPMGEALDFMVREALDGPGAGGEGAGGEGGDPAKPPSLLQQLSRAATSMNYFMRSLRN</sequence>
<name>A0A836BVV6_9CHLO</name>
<comment type="caution">
    <text evidence="3">The sequence shown here is derived from an EMBL/GenBank/DDBJ whole genome shotgun (WGS) entry which is preliminary data.</text>
</comment>
<dbReference type="EMBL" id="JAEHOE010000073">
    <property type="protein sequence ID" value="KAG2489429.1"/>
    <property type="molecule type" value="Genomic_DNA"/>
</dbReference>
<accession>A0A836BVV6</accession>
<dbReference type="AlphaFoldDB" id="A0A836BVV6"/>
<evidence type="ECO:0000313" key="4">
    <source>
        <dbReference type="Proteomes" id="UP000612055"/>
    </source>
</evidence>
<keyword evidence="4" id="KW-1185">Reference proteome</keyword>
<organism evidence="3 4">
    <name type="scientific">Edaphochlamys debaryana</name>
    <dbReference type="NCBI Taxonomy" id="47281"/>
    <lineage>
        <taxon>Eukaryota</taxon>
        <taxon>Viridiplantae</taxon>
        <taxon>Chlorophyta</taxon>
        <taxon>core chlorophytes</taxon>
        <taxon>Chlorophyceae</taxon>
        <taxon>CS clade</taxon>
        <taxon>Chlamydomonadales</taxon>
        <taxon>Chlamydomonadales incertae sedis</taxon>
        <taxon>Edaphochlamys</taxon>
    </lineage>
</organism>
<proteinExistence type="predicted"/>
<dbReference type="Proteomes" id="UP000612055">
    <property type="component" value="Unassembled WGS sequence"/>
</dbReference>
<feature type="region of interest" description="Disordered" evidence="1">
    <location>
        <begin position="331"/>
        <end position="350"/>
    </location>
</feature>
<dbReference type="OrthoDB" id="5696at2759"/>
<dbReference type="Pfam" id="PF09353">
    <property type="entry name" value="DUF1995"/>
    <property type="match status" value="1"/>
</dbReference>
<dbReference type="PANTHER" id="PTHR35509:SF1">
    <property type="entry name" value="DOMAIN PROTEIN, PUTATIVE (DUF1995)-RELATED"/>
    <property type="match status" value="1"/>
</dbReference>
<evidence type="ECO:0000313" key="3">
    <source>
        <dbReference type="EMBL" id="KAG2489429.1"/>
    </source>
</evidence>
<dbReference type="PANTHER" id="PTHR35509">
    <property type="entry name" value="DOMAIN PROTEIN, PUTATIVE (DUF1995)-RELATED"/>
    <property type="match status" value="1"/>
</dbReference>
<protein>
    <recommendedName>
        <fullName evidence="2">DUF1995 domain-containing protein</fullName>
    </recommendedName>
</protein>
<feature type="region of interest" description="Disordered" evidence="1">
    <location>
        <begin position="63"/>
        <end position="85"/>
    </location>
</feature>
<evidence type="ECO:0000256" key="1">
    <source>
        <dbReference type="SAM" id="MobiDB-lite"/>
    </source>
</evidence>
<feature type="domain" description="DUF1995" evidence="2">
    <location>
        <begin position="94"/>
        <end position="321"/>
    </location>
</feature>